<dbReference type="CDD" id="cd09534">
    <property type="entry name" value="SAM_Ste11_fungal"/>
    <property type="match status" value="1"/>
</dbReference>
<dbReference type="Pfam" id="PF07647">
    <property type="entry name" value="SAM_2"/>
    <property type="match status" value="1"/>
</dbReference>
<dbReference type="PANTHER" id="PTHR48016">
    <property type="entry name" value="MAP KINASE KINASE KINASE SSK2-RELATED-RELATED"/>
    <property type="match status" value="1"/>
</dbReference>
<dbReference type="InterPro" id="IPR050538">
    <property type="entry name" value="MAP_kinase_kinase_kinase"/>
</dbReference>
<dbReference type="PROSITE" id="PS50105">
    <property type="entry name" value="SAM_DOMAIN"/>
    <property type="match status" value="1"/>
</dbReference>
<dbReference type="InterPro" id="IPR029458">
    <property type="entry name" value="Ras-bd_By2"/>
</dbReference>
<feature type="compositionally biased region" description="Polar residues" evidence="7">
    <location>
        <begin position="387"/>
        <end position="399"/>
    </location>
</feature>
<feature type="region of interest" description="Disordered" evidence="7">
    <location>
        <begin position="631"/>
        <end position="761"/>
    </location>
</feature>
<feature type="domain" description="SAM" evidence="9">
    <location>
        <begin position="73"/>
        <end position="136"/>
    </location>
</feature>
<keyword evidence="4 10" id="KW-0418">Kinase</keyword>
<dbReference type="EMBL" id="KV426053">
    <property type="protein sequence ID" value="KZV90232.1"/>
    <property type="molecule type" value="Genomic_DNA"/>
</dbReference>
<dbReference type="SMART" id="SM00220">
    <property type="entry name" value="S_TKc"/>
    <property type="match status" value="1"/>
</dbReference>
<feature type="region of interest" description="Disordered" evidence="7">
    <location>
        <begin position="141"/>
        <end position="417"/>
    </location>
</feature>
<feature type="region of interest" description="Disordered" evidence="7">
    <location>
        <begin position="1"/>
        <end position="30"/>
    </location>
</feature>
<evidence type="ECO:0000256" key="1">
    <source>
        <dbReference type="ARBA" id="ARBA00006529"/>
    </source>
</evidence>
<dbReference type="Gene3D" id="1.10.510.10">
    <property type="entry name" value="Transferase(Phosphotransferase) domain 1"/>
    <property type="match status" value="1"/>
</dbReference>
<dbReference type="InterPro" id="IPR001660">
    <property type="entry name" value="SAM"/>
</dbReference>
<evidence type="ECO:0000313" key="10">
    <source>
        <dbReference type="EMBL" id="KZV90232.1"/>
    </source>
</evidence>
<dbReference type="InterPro" id="IPR017441">
    <property type="entry name" value="Protein_kinase_ATP_BS"/>
</dbReference>
<dbReference type="FunFam" id="1.10.510.10:FF:000334">
    <property type="entry name" value="Serine/threonine-protein kinase STE11"/>
    <property type="match status" value="1"/>
</dbReference>
<proteinExistence type="inferred from homology"/>
<accession>A0A165GAL8</accession>
<feature type="compositionally biased region" description="Low complexity" evidence="7">
    <location>
        <begin position="324"/>
        <end position="346"/>
    </location>
</feature>
<dbReference type="InterPro" id="IPR013761">
    <property type="entry name" value="SAM/pointed_sf"/>
</dbReference>
<evidence type="ECO:0000259" key="8">
    <source>
        <dbReference type="PROSITE" id="PS50011"/>
    </source>
</evidence>
<feature type="region of interest" description="Disordered" evidence="7">
    <location>
        <begin position="570"/>
        <end position="606"/>
    </location>
</feature>
<dbReference type="InterPro" id="IPR008271">
    <property type="entry name" value="Ser/Thr_kinase_AS"/>
</dbReference>
<dbReference type="GO" id="GO:0004709">
    <property type="term" value="F:MAP kinase kinase kinase activity"/>
    <property type="evidence" value="ECO:0007669"/>
    <property type="project" value="UniProtKB-ARBA"/>
</dbReference>
<dbReference type="PANTHER" id="PTHR48016:SF56">
    <property type="entry name" value="MAPKK KINASE"/>
    <property type="match status" value="1"/>
</dbReference>
<dbReference type="PROSITE" id="PS50011">
    <property type="entry name" value="PROTEIN_KINASE_DOM"/>
    <property type="match status" value="1"/>
</dbReference>
<comment type="similarity">
    <text evidence="1">Belongs to the protein kinase superfamily. STE Ser/Thr protein kinase family. MAP kinase kinase kinase subfamily.</text>
</comment>
<evidence type="ECO:0000256" key="4">
    <source>
        <dbReference type="ARBA" id="ARBA00022777"/>
    </source>
</evidence>
<feature type="compositionally biased region" description="Polar residues" evidence="7">
    <location>
        <begin position="202"/>
        <end position="223"/>
    </location>
</feature>
<feature type="compositionally biased region" description="Pro residues" evidence="7">
    <location>
        <begin position="687"/>
        <end position="696"/>
    </location>
</feature>
<dbReference type="SUPFAM" id="SSF47769">
    <property type="entry name" value="SAM/Pointed domain"/>
    <property type="match status" value="1"/>
</dbReference>
<keyword evidence="5 6" id="KW-0067">ATP-binding</keyword>
<dbReference type="OrthoDB" id="266718at2759"/>
<feature type="compositionally biased region" description="Low complexity" evidence="7">
    <location>
        <begin position="12"/>
        <end position="27"/>
    </location>
</feature>
<organism evidence="10 11">
    <name type="scientific">Exidia glandulosa HHB12029</name>
    <dbReference type="NCBI Taxonomy" id="1314781"/>
    <lineage>
        <taxon>Eukaryota</taxon>
        <taxon>Fungi</taxon>
        <taxon>Dikarya</taxon>
        <taxon>Basidiomycota</taxon>
        <taxon>Agaricomycotina</taxon>
        <taxon>Agaricomycetes</taxon>
        <taxon>Auriculariales</taxon>
        <taxon>Exidiaceae</taxon>
        <taxon>Exidia</taxon>
    </lineage>
</organism>
<gene>
    <name evidence="10" type="ORF">EXIGLDRAFT_750733</name>
</gene>
<dbReference type="SMART" id="SM00454">
    <property type="entry name" value="SAM"/>
    <property type="match status" value="1"/>
</dbReference>
<dbReference type="GO" id="GO:0005524">
    <property type="term" value="F:ATP binding"/>
    <property type="evidence" value="ECO:0007669"/>
    <property type="project" value="UniProtKB-UniRule"/>
</dbReference>
<dbReference type="PROSITE" id="PS00107">
    <property type="entry name" value="PROTEIN_KINASE_ATP"/>
    <property type="match status" value="1"/>
</dbReference>
<reference evidence="10 11" key="1">
    <citation type="journal article" date="2016" name="Mol. Biol. Evol.">
        <title>Comparative Genomics of Early-Diverging Mushroom-Forming Fungi Provides Insights into the Origins of Lignocellulose Decay Capabilities.</title>
        <authorList>
            <person name="Nagy L.G."/>
            <person name="Riley R."/>
            <person name="Tritt A."/>
            <person name="Adam C."/>
            <person name="Daum C."/>
            <person name="Floudas D."/>
            <person name="Sun H."/>
            <person name="Yadav J.S."/>
            <person name="Pangilinan J."/>
            <person name="Larsson K.H."/>
            <person name="Matsuura K."/>
            <person name="Barry K."/>
            <person name="Labutti K."/>
            <person name="Kuo R."/>
            <person name="Ohm R.A."/>
            <person name="Bhattacharya S.S."/>
            <person name="Shirouzu T."/>
            <person name="Yoshinaga Y."/>
            <person name="Martin F.M."/>
            <person name="Grigoriev I.V."/>
            <person name="Hibbett D.S."/>
        </authorList>
    </citation>
    <scope>NUCLEOTIDE SEQUENCE [LARGE SCALE GENOMIC DNA]</scope>
    <source>
        <strain evidence="10 11">HHB12029</strain>
    </source>
</reference>
<dbReference type="STRING" id="1314781.A0A165GAL8"/>
<feature type="compositionally biased region" description="Pro residues" evidence="7">
    <location>
        <begin position="228"/>
        <end position="245"/>
    </location>
</feature>
<dbReference type="Proteomes" id="UP000077266">
    <property type="component" value="Unassembled WGS sequence"/>
</dbReference>
<dbReference type="SMART" id="SM01304">
    <property type="entry name" value="Ras_bdg_2"/>
    <property type="match status" value="1"/>
</dbReference>
<dbReference type="FunFam" id="3.30.200.20:FF:000387">
    <property type="entry name" value="Serine/threonine-protein kinase STE11"/>
    <property type="match status" value="1"/>
</dbReference>
<evidence type="ECO:0000259" key="9">
    <source>
        <dbReference type="PROSITE" id="PS50105"/>
    </source>
</evidence>
<dbReference type="SUPFAM" id="SSF56112">
    <property type="entry name" value="Protein kinase-like (PK-like)"/>
    <property type="match status" value="1"/>
</dbReference>
<feature type="compositionally biased region" description="Pro residues" evidence="7">
    <location>
        <begin position="277"/>
        <end position="300"/>
    </location>
</feature>
<keyword evidence="11" id="KW-1185">Reference proteome</keyword>
<dbReference type="InterPro" id="IPR011009">
    <property type="entry name" value="Kinase-like_dom_sf"/>
</dbReference>
<keyword evidence="2" id="KW-0808">Transferase</keyword>
<feature type="compositionally biased region" description="Polar residues" evidence="7">
    <location>
        <begin position="576"/>
        <end position="594"/>
    </location>
</feature>
<feature type="compositionally biased region" description="Low complexity" evidence="7">
    <location>
        <begin position="246"/>
        <end position="260"/>
    </location>
</feature>
<evidence type="ECO:0000256" key="6">
    <source>
        <dbReference type="PROSITE-ProRule" id="PRU10141"/>
    </source>
</evidence>
<evidence type="ECO:0000256" key="7">
    <source>
        <dbReference type="SAM" id="MobiDB-lite"/>
    </source>
</evidence>
<protein>
    <submittedName>
        <fullName evidence="10">Pkinase-domain-containing protein</fullName>
    </submittedName>
</protein>
<name>A0A165GAL8_EXIGL</name>
<keyword evidence="3 6" id="KW-0547">Nucleotide-binding</keyword>
<feature type="compositionally biased region" description="Polar residues" evidence="7">
    <location>
        <begin position="666"/>
        <end position="679"/>
    </location>
</feature>
<evidence type="ECO:0000256" key="3">
    <source>
        <dbReference type="ARBA" id="ARBA00022741"/>
    </source>
</evidence>
<evidence type="ECO:0000256" key="2">
    <source>
        <dbReference type="ARBA" id="ARBA00022679"/>
    </source>
</evidence>
<feature type="compositionally biased region" description="Basic and acidic residues" evidence="7">
    <location>
        <begin position="644"/>
        <end position="654"/>
    </location>
</feature>
<feature type="region of interest" description="Disordered" evidence="7">
    <location>
        <begin position="789"/>
        <end position="893"/>
    </location>
</feature>
<sequence length="1180" mass="127611">MAAVANGFLHNPPSGRSSTSSSPTSPSFHSAHAAIQRLVPGRPSTPASGAQVAGTVQLEPPPGLSYLDFVRQWSDAHVALWLQGCKCGHQADIFSENDIRGDVVLDLDHATLKEMGIVSVGERARIVNAVKQLRTKCHASKLITPGPPRVTLTNSNQAPAQDVVFPEAGLARSNSKRGAGGARPPPLTLKPSARSDVELVRTSGNTPRPAVSTPSTANHTPVQTSRPFLPPLPPVPRTNPPPPPSSNRSTSSQTQQQRPSNLGLPSQPAPGRARTPTPEPGPPPAYTTQPLPPAPTPTPATPSHGWSRDGGYGLPPNPGAYRTSSPHQASSQPRPSQQQRPAGAPGHQKTSSLSRSAAAAGHPYAMPTLEPPSFKANDLSPIAESFMSPSGRTPSTLAPPSSVLGRPTTPLNQSNPGIDELRRKTLKVYLEDGGSNNYRIINVHDCERGIDVLERVLKKFTKYLDGDQDITTEGGLVLDGYGAFYDDSISDGKPLTDTQLLYVTHADPDSPERELGLRLRLVQQQRYDRYAGEHLRTSSSQTSLQTSAEIKKMNRASSISILSSLGVPNPERTLLSADTSASPTRSPGSPTRTNKPGKLRNFFGQRPPSELITTHLAEFFPYTEPKVLERTHRHSMLRQSTISSKRDSRFRRDSSSTTWLPPPSSRFSTSTLGSRSRASMETMPRGSSPPPLPEKPSPAHSPDAGYGSPSRMSFRTGDGEMVDVKVEEVADEPSSQQLLPPVPISEPLAFPSLDRRASTASRMSYLSELRAKRDTSDTASMLTVDEITQEVESRRASWIGQSSSAGEETEEEDDEEEEEEAASEEATLLDEAVAGPSGGASFRRKPSVGLTGGAKPPAPPALQVDDEDDDEDEDEDDDDEEETVEGGEMSAAPGQNIAKWIRGALIGSGSFGSVYLGMNKFTGMLMAVKQVELPSGSSHNEERKKSMLTALEREIDLLKDLQHENIVQYLDSSMDDQYLNIFLEYVPGGSVAALLNNYGAFEEALVRNFVRQILQGLNYLHEREIIHRDIKGANILVDNKGGIKISDFGISKKVADNILKNSNRPSLQGSVFWMAPEVVKQTSYTRKADIWSLGCLVVEMFTGQHPYPKLNQMQAIFKIGQSAKPATPDDISSDAEDFLNQTFEIDYQARPSAAELLTHSWIINDPANPAGKKAAKDAST</sequence>
<dbReference type="AlphaFoldDB" id="A0A165GAL8"/>
<feature type="binding site" evidence="6">
    <location>
        <position position="929"/>
    </location>
    <ligand>
        <name>ATP</name>
        <dbReference type="ChEBI" id="CHEBI:30616"/>
    </ligand>
</feature>
<dbReference type="PROSITE" id="PS00108">
    <property type="entry name" value="PROTEIN_KINASE_ST"/>
    <property type="match status" value="1"/>
</dbReference>
<dbReference type="InterPro" id="IPR000719">
    <property type="entry name" value="Prot_kinase_dom"/>
</dbReference>
<evidence type="ECO:0000313" key="11">
    <source>
        <dbReference type="Proteomes" id="UP000077266"/>
    </source>
</evidence>
<feature type="compositionally biased region" description="Acidic residues" evidence="7">
    <location>
        <begin position="807"/>
        <end position="823"/>
    </location>
</feature>
<dbReference type="InParanoid" id="A0A165GAL8"/>
<dbReference type="Pfam" id="PF00069">
    <property type="entry name" value="Pkinase"/>
    <property type="match status" value="1"/>
</dbReference>
<feature type="domain" description="Protein kinase" evidence="8">
    <location>
        <begin position="900"/>
        <end position="1162"/>
    </location>
</feature>
<evidence type="ECO:0000256" key="5">
    <source>
        <dbReference type="ARBA" id="ARBA00022840"/>
    </source>
</evidence>
<dbReference type="Gene3D" id="1.10.150.50">
    <property type="entry name" value="Transcription Factor, Ets-1"/>
    <property type="match status" value="1"/>
</dbReference>
<feature type="compositionally biased region" description="Acidic residues" evidence="7">
    <location>
        <begin position="864"/>
        <end position="885"/>
    </location>
</feature>